<accession>A0AAD9LY59</accession>
<organism evidence="6 7">
    <name type="scientific">Colletotrichum zoysiae</name>
    <dbReference type="NCBI Taxonomy" id="1216348"/>
    <lineage>
        <taxon>Eukaryota</taxon>
        <taxon>Fungi</taxon>
        <taxon>Dikarya</taxon>
        <taxon>Ascomycota</taxon>
        <taxon>Pezizomycotina</taxon>
        <taxon>Sordariomycetes</taxon>
        <taxon>Hypocreomycetidae</taxon>
        <taxon>Glomerellales</taxon>
        <taxon>Glomerellaceae</taxon>
        <taxon>Colletotrichum</taxon>
        <taxon>Colletotrichum graminicola species complex</taxon>
    </lineage>
</organism>
<dbReference type="SUPFAM" id="SSF144232">
    <property type="entry name" value="HIT/MYND zinc finger-like"/>
    <property type="match status" value="1"/>
</dbReference>
<comment type="caution">
    <text evidence="6">The sequence shown here is derived from an EMBL/GenBank/DDBJ whole genome shotgun (WGS) entry which is preliminary data.</text>
</comment>
<name>A0AAD9LY59_9PEZI</name>
<dbReference type="PANTHER" id="PTHR10237:SF14">
    <property type="entry name" value="MYND-TYPE DOMAIN-CONTAINING PROTEIN"/>
    <property type="match status" value="1"/>
</dbReference>
<gene>
    <name evidence="6" type="ORF">LX32DRAFT_602774</name>
</gene>
<dbReference type="Gene3D" id="6.10.140.2220">
    <property type="match status" value="1"/>
</dbReference>
<dbReference type="Pfam" id="PF01753">
    <property type="entry name" value="zf-MYND"/>
    <property type="match status" value="1"/>
</dbReference>
<evidence type="ECO:0000256" key="1">
    <source>
        <dbReference type="ARBA" id="ARBA00022723"/>
    </source>
</evidence>
<dbReference type="GO" id="GO:0000981">
    <property type="term" value="F:DNA-binding transcription factor activity, RNA polymerase II-specific"/>
    <property type="evidence" value="ECO:0007669"/>
    <property type="project" value="TreeGrafter"/>
</dbReference>
<keyword evidence="3" id="KW-0862">Zinc</keyword>
<evidence type="ECO:0000259" key="5">
    <source>
        <dbReference type="PROSITE" id="PS50865"/>
    </source>
</evidence>
<dbReference type="PROSITE" id="PS01360">
    <property type="entry name" value="ZF_MYND_1"/>
    <property type="match status" value="1"/>
</dbReference>
<evidence type="ECO:0000256" key="4">
    <source>
        <dbReference type="PROSITE-ProRule" id="PRU00134"/>
    </source>
</evidence>
<dbReference type="EMBL" id="MU843042">
    <property type="protein sequence ID" value="KAK2022438.1"/>
    <property type="molecule type" value="Genomic_DNA"/>
</dbReference>
<keyword evidence="2 4" id="KW-0863">Zinc-finger</keyword>
<evidence type="ECO:0000256" key="3">
    <source>
        <dbReference type="ARBA" id="ARBA00022833"/>
    </source>
</evidence>
<dbReference type="PROSITE" id="PS50865">
    <property type="entry name" value="ZF_MYND_2"/>
    <property type="match status" value="1"/>
</dbReference>
<evidence type="ECO:0000256" key="2">
    <source>
        <dbReference type="ARBA" id="ARBA00022771"/>
    </source>
</evidence>
<sequence>MDRGLVSRVDDVVLERDGSKDLRFFHILKQDDLFDASRTQTDEHRLEVEKIIETIRLRLDSGLGHQIFDKYRAKETEHLGQNRLLMVGALMMRAGAEIKKEHLQYLRDVAHREVFAPNLGGPTYYLPLVGPAKAQFVAAIDNYQPGTPRDWQEPSCFHCGKVRTDLGKALKNCGRCKKAWYCGVDCQRANWKLHKPECPPRVMPLRPDYFLGAKSGPTHFPFFFAPEGVLGQLKEELTSMGTGNRSFTL</sequence>
<keyword evidence="1" id="KW-0479">Metal-binding</keyword>
<feature type="domain" description="MYND-type" evidence="5">
    <location>
        <begin position="156"/>
        <end position="198"/>
    </location>
</feature>
<dbReference type="InterPro" id="IPR024119">
    <property type="entry name" value="TF_DEAF-1"/>
</dbReference>
<evidence type="ECO:0000313" key="6">
    <source>
        <dbReference type="EMBL" id="KAK2022438.1"/>
    </source>
</evidence>
<evidence type="ECO:0000313" key="7">
    <source>
        <dbReference type="Proteomes" id="UP001232148"/>
    </source>
</evidence>
<dbReference type="GO" id="GO:0008270">
    <property type="term" value="F:zinc ion binding"/>
    <property type="evidence" value="ECO:0007669"/>
    <property type="project" value="UniProtKB-KW"/>
</dbReference>
<dbReference type="InterPro" id="IPR002893">
    <property type="entry name" value="Znf_MYND"/>
</dbReference>
<keyword evidence="7" id="KW-1185">Reference proteome</keyword>
<dbReference type="Proteomes" id="UP001232148">
    <property type="component" value="Unassembled WGS sequence"/>
</dbReference>
<protein>
    <recommendedName>
        <fullName evidence="5">MYND-type domain-containing protein</fullName>
    </recommendedName>
</protein>
<dbReference type="GO" id="GO:0005634">
    <property type="term" value="C:nucleus"/>
    <property type="evidence" value="ECO:0007669"/>
    <property type="project" value="TreeGrafter"/>
</dbReference>
<proteinExistence type="predicted"/>
<reference evidence="6" key="1">
    <citation type="submission" date="2021-06" db="EMBL/GenBank/DDBJ databases">
        <title>Comparative genomics, transcriptomics and evolutionary studies reveal genomic signatures of adaptation to plant cell wall in hemibiotrophic fungi.</title>
        <authorList>
            <consortium name="DOE Joint Genome Institute"/>
            <person name="Baroncelli R."/>
            <person name="Diaz J.F."/>
            <person name="Benocci T."/>
            <person name="Peng M."/>
            <person name="Battaglia E."/>
            <person name="Haridas S."/>
            <person name="Andreopoulos W."/>
            <person name="Labutti K."/>
            <person name="Pangilinan J."/>
            <person name="Floch G.L."/>
            <person name="Makela M.R."/>
            <person name="Henrissat B."/>
            <person name="Grigoriev I.V."/>
            <person name="Crouch J.A."/>
            <person name="De Vries R.P."/>
            <person name="Sukno S.A."/>
            <person name="Thon M.R."/>
        </authorList>
    </citation>
    <scope>NUCLEOTIDE SEQUENCE</scope>
    <source>
        <strain evidence="6">MAFF235873</strain>
    </source>
</reference>
<dbReference type="AlphaFoldDB" id="A0AAD9LY59"/>
<dbReference type="PANTHER" id="PTHR10237">
    <property type="entry name" value="DEFORMED EPIDERMAL AUTOREGULATORY FACTOR 1 HOMOLOG SUPPRESSIN"/>
    <property type="match status" value="1"/>
</dbReference>